<evidence type="ECO:0000313" key="4">
    <source>
        <dbReference type="Proteomes" id="UP000183585"/>
    </source>
</evidence>
<feature type="transmembrane region" description="Helical" evidence="2">
    <location>
        <begin position="728"/>
        <end position="751"/>
    </location>
</feature>
<feature type="transmembrane region" description="Helical" evidence="2">
    <location>
        <begin position="946"/>
        <end position="963"/>
    </location>
</feature>
<accession>A0A1C4UU65</accession>
<feature type="transmembrane region" description="Helical" evidence="2">
    <location>
        <begin position="618"/>
        <end position="640"/>
    </location>
</feature>
<feature type="transmembrane region" description="Helical" evidence="2">
    <location>
        <begin position="757"/>
        <end position="774"/>
    </location>
</feature>
<evidence type="ECO:0000313" key="3">
    <source>
        <dbReference type="EMBL" id="SCE75180.1"/>
    </source>
</evidence>
<feature type="transmembrane region" description="Helical" evidence="2">
    <location>
        <begin position="571"/>
        <end position="588"/>
    </location>
</feature>
<feature type="transmembrane region" description="Helical" evidence="2">
    <location>
        <begin position="997"/>
        <end position="1018"/>
    </location>
</feature>
<feature type="transmembrane region" description="Helical" evidence="2">
    <location>
        <begin position="264"/>
        <end position="283"/>
    </location>
</feature>
<feature type="transmembrane region" description="Helical" evidence="2">
    <location>
        <begin position="675"/>
        <end position="696"/>
    </location>
</feature>
<feature type="region of interest" description="Disordered" evidence="1">
    <location>
        <begin position="344"/>
        <end position="367"/>
    </location>
</feature>
<feature type="transmembrane region" description="Helical" evidence="2">
    <location>
        <begin position="1180"/>
        <end position="1199"/>
    </location>
</feature>
<name>A0A1C4UU65_9ACTN</name>
<dbReference type="Proteomes" id="UP000183585">
    <property type="component" value="Unassembled WGS sequence"/>
</dbReference>
<feature type="transmembrane region" description="Helical" evidence="2">
    <location>
        <begin position="390"/>
        <end position="413"/>
    </location>
</feature>
<feature type="transmembrane region" description="Helical" evidence="2">
    <location>
        <begin position="504"/>
        <end position="525"/>
    </location>
</feature>
<feature type="transmembrane region" description="Helical" evidence="2">
    <location>
        <begin position="918"/>
        <end position="940"/>
    </location>
</feature>
<dbReference type="AlphaFoldDB" id="A0A1C4UU65"/>
<organism evidence="3 4">
    <name type="scientific">Micromonospora carbonacea</name>
    <dbReference type="NCBI Taxonomy" id="47853"/>
    <lineage>
        <taxon>Bacteria</taxon>
        <taxon>Bacillati</taxon>
        <taxon>Actinomycetota</taxon>
        <taxon>Actinomycetes</taxon>
        <taxon>Micromonosporales</taxon>
        <taxon>Micromonosporaceae</taxon>
        <taxon>Micromonospora</taxon>
    </lineage>
</organism>
<keyword evidence="4" id="KW-1185">Reference proteome</keyword>
<feature type="transmembrane region" description="Helical" evidence="2">
    <location>
        <begin position="828"/>
        <end position="848"/>
    </location>
</feature>
<evidence type="ECO:0000256" key="1">
    <source>
        <dbReference type="SAM" id="MobiDB-lite"/>
    </source>
</evidence>
<reference evidence="4" key="1">
    <citation type="submission" date="2016-06" db="EMBL/GenBank/DDBJ databases">
        <authorList>
            <person name="Varghese N."/>
            <person name="Submissions Spin"/>
        </authorList>
    </citation>
    <scope>NUCLEOTIDE SEQUENCE [LARGE SCALE GENOMIC DNA]</scope>
    <source>
        <strain evidence="4">DSM 43168</strain>
    </source>
</reference>
<feature type="transmembrane region" description="Helical" evidence="2">
    <location>
        <begin position="702"/>
        <end position="721"/>
    </location>
</feature>
<feature type="compositionally biased region" description="Pro residues" evidence="1">
    <location>
        <begin position="344"/>
        <end position="358"/>
    </location>
</feature>
<feature type="transmembrane region" description="Helical" evidence="2">
    <location>
        <begin position="545"/>
        <end position="564"/>
    </location>
</feature>
<evidence type="ECO:0000256" key="2">
    <source>
        <dbReference type="SAM" id="Phobius"/>
    </source>
</evidence>
<dbReference type="EMBL" id="FMCT01000001">
    <property type="protein sequence ID" value="SCE75180.1"/>
    <property type="molecule type" value="Genomic_DNA"/>
</dbReference>
<feature type="transmembrane region" description="Helical" evidence="2">
    <location>
        <begin position="1025"/>
        <end position="1041"/>
    </location>
</feature>
<proteinExistence type="predicted"/>
<feature type="transmembrane region" description="Helical" evidence="2">
    <location>
        <begin position="1155"/>
        <end position="1173"/>
    </location>
</feature>
<feature type="transmembrane region" description="Helical" evidence="2">
    <location>
        <begin position="473"/>
        <end position="492"/>
    </location>
</feature>
<feature type="transmembrane region" description="Helical" evidence="2">
    <location>
        <begin position="869"/>
        <end position="888"/>
    </location>
</feature>
<feature type="transmembrane region" description="Helical" evidence="2">
    <location>
        <begin position="290"/>
        <end position="308"/>
    </location>
</feature>
<feature type="transmembrane region" description="Helical" evidence="2">
    <location>
        <begin position="594"/>
        <end position="611"/>
    </location>
</feature>
<feature type="transmembrane region" description="Helical" evidence="2">
    <location>
        <begin position="448"/>
        <end position="467"/>
    </location>
</feature>
<feature type="transmembrane region" description="Helical" evidence="2">
    <location>
        <begin position="1205"/>
        <end position="1222"/>
    </location>
</feature>
<feature type="transmembrane region" description="Helical" evidence="2">
    <location>
        <begin position="894"/>
        <end position="913"/>
    </location>
</feature>
<dbReference type="NCBIfam" id="NF047321">
    <property type="entry name" value="SCO7613_CTERM"/>
    <property type="match status" value="1"/>
</dbReference>
<feature type="transmembrane region" description="Helical" evidence="2">
    <location>
        <begin position="970"/>
        <end position="991"/>
    </location>
</feature>
<feature type="transmembrane region" description="Helical" evidence="2">
    <location>
        <begin position="314"/>
        <end position="335"/>
    </location>
</feature>
<keyword evidence="2" id="KW-0812">Transmembrane</keyword>
<feature type="transmembrane region" description="Helical" evidence="2">
    <location>
        <begin position="1103"/>
        <end position="1121"/>
    </location>
</feature>
<keyword evidence="2" id="KW-0472">Membrane</keyword>
<feature type="compositionally biased region" description="Pro residues" evidence="1">
    <location>
        <begin position="146"/>
        <end position="160"/>
    </location>
</feature>
<protein>
    <submittedName>
        <fullName evidence="3">Uncharacterized protein</fullName>
    </submittedName>
</protein>
<dbReference type="InterPro" id="IPR058062">
    <property type="entry name" value="SCO7613_C"/>
</dbReference>
<feature type="transmembrane region" description="Helical" evidence="2">
    <location>
        <begin position="646"/>
        <end position="663"/>
    </location>
</feature>
<feature type="transmembrane region" description="Helical" evidence="2">
    <location>
        <begin position="1128"/>
        <end position="1149"/>
    </location>
</feature>
<feature type="compositionally biased region" description="Low complexity" evidence="1">
    <location>
        <begin position="130"/>
        <end position="145"/>
    </location>
</feature>
<feature type="transmembrane region" description="Helical" evidence="2">
    <location>
        <begin position="207"/>
        <end position="224"/>
    </location>
</feature>
<feature type="transmembrane region" description="Helical" evidence="2">
    <location>
        <begin position="1076"/>
        <end position="1097"/>
    </location>
</feature>
<feature type="transmembrane region" description="Helical" evidence="2">
    <location>
        <begin position="1047"/>
        <end position="1064"/>
    </location>
</feature>
<feature type="transmembrane region" description="Helical" evidence="2">
    <location>
        <begin position="177"/>
        <end position="201"/>
    </location>
</feature>
<feature type="transmembrane region" description="Helical" evidence="2">
    <location>
        <begin position="786"/>
        <end position="808"/>
    </location>
</feature>
<gene>
    <name evidence="3" type="ORF">GA0070563_101755</name>
</gene>
<feature type="region of interest" description="Disordered" evidence="1">
    <location>
        <begin position="115"/>
        <end position="167"/>
    </location>
</feature>
<feature type="transmembrane region" description="Helical" evidence="2">
    <location>
        <begin position="236"/>
        <end position="252"/>
    </location>
</feature>
<sequence length="1240" mass="120370">MDTSGYPCPACGAPADLSVGCRRCGRAPDPTAAEVIRLDREIVVLSGQAEQARRAYLELVGSVRSAQARRADLAARVRAATPVGTLRPAGPAAVPPPPVAPAPVAPPPVAPAPVPAAGPQVRLPGPASPVPGGQVRPPGPAVRLPGPVPAAPVGPVPPQRPASVGGAETSTRTVQGLLFVLGGLLLGTAAVVFTAVAWATVGVAGRALILLAFTALALAVPPVAARRGLRGTAETFAAVGLLLVVLDGYAAWSVDLFGVAGWPGARYAALVGGVSAALAAGYGRLTRLTVPWFAALCTVQPVLPLLAGPAHPSAAGWTVVFVGVAALNLVVVAALRDRAPAPTPAPAPAAAPVPPGSPAQPAAASTTAPVGGAPVGAGAAGGWAPAAGRVLAWLGYGGALLVAAGCALVPLAVGRAAGSPLLAGGPLLLVSLALLGAALVAGGRLFRAAAAGALVPVLGLALLRPVAELRPGLLTVATALVALALAGAVRALPRRVGAGPRAGALVVAAGAAQVGAVLAVVVGGVAVGRVLPPWSGVAAGPHLPWGWQVPVAVAAAALALAVLLPRVAWPVIAVAAVAFATLGVSGVGPVPWPAVPAAGLVVGAGLLLYAVTRARPWWGVLAAAVAGAALVGHALLVGLASPAGEAALLGAVVPLGAAVAAVGRRAGGVRRGVAGAALAAALLAVPAAVAVALFAAGVPPWWQARAALAAVGLPLVALVAVRRRWPELTGYASVAFAVGSALVALAPLVVARVDEPVALYAAVAVLLNVLAGPGTRPAGAPLVSGLGLLAVALSASAGVLARVLVAPYGEVAAPWSGAPTGGPVPGATPAGVALLVLALAAALAGRAPGRATVDPAGGPPPRAAGPGDAALFALPFAAAATPVLHAAAGAPWPVVPAVLLGIGVAALLAAALARPRPLLVAVTVPVGLVATVAGLVGLLATRAGTLTGLGTLVVAAVVAAVAGRTGVARLAGALVAVGAATGFAVTAARAAGLPLRGASFAVLAVAVLVLAAAALPAADRLRGRVLDVAAQAVALLAVLLAVGSPRYAAAACVLWGAAVGLRLLRRGEPVGWRWAFAGVAGGSELLGAWLLLVAGGVVLLEAYTLPAAGLALAAGAVALRTRPGLNSWLALGPGLVAALLPSGVSVLFAPDPQPWRRLLLGAGALAVVLAGAARRWQAPVLLGGVTLVLLALHELARGWDLLPRWIFLAVGGLALIGLAATYERRRRDLARFRAAVGRMS</sequence>
<keyword evidence="2" id="KW-1133">Transmembrane helix</keyword>
<feature type="transmembrane region" description="Helical" evidence="2">
    <location>
        <begin position="419"/>
        <end position="441"/>
    </location>
</feature>
<dbReference type="RefSeq" id="WP_074472722.1">
    <property type="nucleotide sequence ID" value="NZ_FMCT01000001.1"/>
</dbReference>